<comment type="caution">
    <text evidence="1">The sequence shown here is derived from an EMBL/GenBank/DDBJ whole genome shotgun (WGS) entry which is preliminary data.</text>
</comment>
<organism evidence="1 2">
    <name type="scientific">Pseudoalteromonas citrea</name>
    <dbReference type="NCBI Taxonomy" id="43655"/>
    <lineage>
        <taxon>Bacteria</taxon>
        <taxon>Pseudomonadati</taxon>
        <taxon>Pseudomonadota</taxon>
        <taxon>Gammaproteobacteria</taxon>
        <taxon>Alteromonadales</taxon>
        <taxon>Pseudoalteromonadaceae</taxon>
        <taxon>Pseudoalteromonas</taxon>
    </lineage>
</organism>
<gene>
    <name evidence="1" type="ORF">PCIT_a2999</name>
</gene>
<evidence type="ECO:0000313" key="2">
    <source>
        <dbReference type="Proteomes" id="UP000016487"/>
    </source>
</evidence>
<accession>A0AAD4FRP4</accession>
<reference evidence="1" key="2">
    <citation type="submission" date="2015-03" db="EMBL/GenBank/DDBJ databases">
        <title>Genome sequence of Pseudoalteromonas citrea.</title>
        <authorList>
            <person name="Xie B.-B."/>
            <person name="Rong J.-C."/>
            <person name="Qin Q.-L."/>
            <person name="Zhang Y.-Z."/>
        </authorList>
    </citation>
    <scope>NUCLEOTIDE SEQUENCE</scope>
    <source>
        <strain evidence="1">DSM 8771</strain>
    </source>
</reference>
<proteinExistence type="predicted"/>
<protein>
    <recommendedName>
        <fullName evidence="3">Phage tail protein I</fullName>
    </recommendedName>
</protein>
<dbReference type="Pfam" id="PF09684">
    <property type="entry name" value="Tail_P2_I"/>
    <property type="match status" value="1"/>
</dbReference>
<reference evidence="1" key="1">
    <citation type="journal article" date="2012" name="J. Bacteriol.">
        <title>Genome sequences of type strains of seven species of the marine bacterium Pseudoalteromonas.</title>
        <authorList>
            <person name="Xie B.B."/>
            <person name="Shu Y.L."/>
            <person name="Qin Q.L."/>
            <person name="Rong J.C."/>
            <person name="Zhang X.Y."/>
            <person name="Chen X.L."/>
            <person name="Shi M."/>
            <person name="He H.L."/>
            <person name="Zhou B.C."/>
            <person name="Zhang Y.Z."/>
        </authorList>
    </citation>
    <scope>NUCLEOTIDE SEQUENCE</scope>
    <source>
        <strain evidence="1">DSM 8771</strain>
    </source>
</reference>
<dbReference type="EMBL" id="AHBZ03000021">
    <property type="protein sequence ID" value="KAF7770050.1"/>
    <property type="molecule type" value="Genomic_DNA"/>
</dbReference>
<evidence type="ECO:0008006" key="3">
    <source>
        <dbReference type="Google" id="ProtNLM"/>
    </source>
</evidence>
<name>A0AAD4FRP4_9GAMM</name>
<sequence length="240" mass="26719">MADTLLPLSSSKLEHAISESAAEIERTPILNQHLWDPWQCPEPFLPWLAHGLSVDSWNSNWSEQVKRHVIADSVPMHRIKGTVGSIKSAIAVLSITAQVEEDWQSQGISHSAKIIADNGKNRNTDHTVLLTPQLQHQLWRAIITTKPLRTKIQIEITNTQRSPVYVGACSSSTLLQRVDLYQQPHFDFTANTLHVCSTTSSVGVQRNIADASPNHLLNGKLHTVTAQSIILFNQSTMVCR</sequence>
<dbReference type="NCBIfam" id="TIGR01634">
    <property type="entry name" value="tail_P2_I"/>
    <property type="match status" value="1"/>
</dbReference>
<dbReference type="RefSeq" id="WP_010367853.1">
    <property type="nucleotide sequence ID" value="NZ_AHBZ03000021.1"/>
</dbReference>
<evidence type="ECO:0000313" key="1">
    <source>
        <dbReference type="EMBL" id="KAF7770050.1"/>
    </source>
</evidence>
<dbReference type="AlphaFoldDB" id="A0AAD4FRP4"/>
<dbReference type="Proteomes" id="UP000016487">
    <property type="component" value="Unassembled WGS sequence"/>
</dbReference>
<dbReference type="InterPro" id="IPR006521">
    <property type="entry name" value="Tail_protein_I"/>
</dbReference>